<name>A0AA39RV17_ACESA</name>
<dbReference type="PANTHER" id="PTHR33625:SF2">
    <property type="entry name" value="POST-SET DOMAIN-CONTAINING PROTEIN"/>
    <property type="match status" value="1"/>
</dbReference>
<proteinExistence type="predicted"/>
<gene>
    <name evidence="2" type="ORF">LWI29_004776</name>
</gene>
<dbReference type="Proteomes" id="UP001168877">
    <property type="component" value="Unassembled WGS sequence"/>
</dbReference>
<feature type="compositionally biased region" description="Basic and acidic residues" evidence="1">
    <location>
        <begin position="47"/>
        <end position="64"/>
    </location>
</feature>
<reference evidence="2" key="1">
    <citation type="journal article" date="2022" name="Plant J.">
        <title>Strategies of tolerance reflected in two North American maple genomes.</title>
        <authorList>
            <person name="McEvoy S.L."/>
            <person name="Sezen U.U."/>
            <person name="Trouern-Trend A."/>
            <person name="McMahon S.M."/>
            <person name="Schaberg P.G."/>
            <person name="Yang J."/>
            <person name="Wegrzyn J.L."/>
            <person name="Swenson N.G."/>
        </authorList>
    </citation>
    <scope>NUCLEOTIDE SEQUENCE</scope>
    <source>
        <strain evidence="2">NS2018</strain>
    </source>
</reference>
<keyword evidence="3" id="KW-1185">Reference proteome</keyword>
<dbReference type="AlphaFoldDB" id="A0AA39RV17"/>
<evidence type="ECO:0000313" key="2">
    <source>
        <dbReference type="EMBL" id="KAK0580658.1"/>
    </source>
</evidence>
<sequence length="290" mass="32671">MNMDCPVSQLCSSTANPPSFSSSASASASNFNTLPLKQSWVSSSTNHHTDDTCKKIESVDRKEEKRATGSSYNSVFGIVPSKFEVENAMTALQKLVVSLATDKAIWDAVMNNDYVRKLHESLYTGEKGIKYESSEEEPNLATELLRWILDATKAKIKELIEKFQVLVNEVLGSVGEKSMEEAGIEIEDKLQEYGSVELQWKWEDGQFNPKAVFFLSVTVKETLKTLAEKICSQFGLNSDEVDFKISTRIDGSIVEMIYDLDLQIFISHNKENPKCYVSVFHKQYEAWLTS</sequence>
<dbReference type="EMBL" id="JAUESC010000384">
    <property type="protein sequence ID" value="KAK0580658.1"/>
    <property type="molecule type" value="Genomic_DNA"/>
</dbReference>
<evidence type="ECO:0000313" key="3">
    <source>
        <dbReference type="Proteomes" id="UP001168877"/>
    </source>
</evidence>
<accession>A0AA39RV17</accession>
<dbReference type="PANTHER" id="PTHR33625">
    <property type="entry name" value="OS08G0179900 PROTEIN"/>
    <property type="match status" value="1"/>
</dbReference>
<protein>
    <submittedName>
        <fullName evidence="2">Uncharacterized protein</fullName>
    </submittedName>
</protein>
<reference evidence="2" key="2">
    <citation type="submission" date="2023-06" db="EMBL/GenBank/DDBJ databases">
        <authorList>
            <person name="Swenson N.G."/>
            <person name="Wegrzyn J.L."/>
            <person name="Mcevoy S.L."/>
        </authorList>
    </citation>
    <scope>NUCLEOTIDE SEQUENCE</scope>
    <source>
        <strain evidence="2">NS2018</strain>
        <tissue evidence="2">Leaf</tissue>
    </source>
</reference>
<feature type="region of interest" description="Disordered" evidence="1">
    <location>
        <begin position="42"/>
        <end position="64"/>
    </location>
</feature>
<comment type="caution">
    <text evidence="2">The sequence shown here is derived from an EMBL/GenBank/DDBJ whole genome shotgun (WGS) entry which is preliminary data.</text>
</comment>
<evidence type="ECO:0000256" key="1">
    <source>
        <dbReference type="SAM" id="MobiDB-lite"/>
    </source>
</evidence>
<organism evidence="2 3">
    <name type="scientific">Acer saccharum</name>
    <name type="common">Sugar maple</name>
    <dbReference type="NCBI Taxonomy" id="4024"/>
    <lineage>
        <taxon>Eukaryota</taxon>
        <taxon>Viridiplantae</taxon>
        <taxon>Streptophyta</taxon>
        <taxon>Embryophyta</taxon>
        <taxon>Tracheophyta</taxon>
        <taxon>Spermatophyta</taxon>
        <taxon>Magnoliopsida</taxon>
        <taxon>eudicotyledons</taxon>
        <taxon>Gunneridae</taxon>
        <taxon>Pentapetalae</taxon>
        <taxon>rosids</taxon>
        <taxon>malvids</taxon>
        <taxon>Sapindales</taxon>
        <taxon>Sapindaceae</taxon>
        <taxon>Hippocastanoideae</taxon>
        <taxon>Acereae</taxon>
        <taxon>Acer</taxon>
    </lineage>
</organism>